<keyword evidence="2" id="KW-1185">Reference proteome</keyword>
<reference evidence="1" key="1">
    <citation type="journal article" date="2014" name="Int. J. Syst. Evol. Microbiol.">
        <title>Complete genome sequence of Corynebacterium casei LMG S-19264T (=DSM 44701T), isolated from a smear-ripened cheese.</title>
        <authorList>
            <consortium name="US DOE Joint Genome Institute (JGI-PGF)"/>
            <person name="Walter F."/>
            <person name="Albersmeier A."/>
            <person name="Kalinowski J."/>
            <person name="Ruckert C."/>
        </authorList>
    </citation>
    <scope>NUCLEOTIDE SEQUENCE</scope>
    <source>
        <strain evidence="1">KCTC 32296</strain>
    </source>
</reference>
<evidence type="ECO:0000313" key="2">
    <source>
        <dbReference type="Proteomes" id="UP000662572"/>
    </source>
</evidence>
<reference evidence="1" key="2">
    <citation type="submission" date="2020-09" db="EMBL/GenBank/DDBJ databases">
        <authorList>
            <person name="Sun Q."/>
            <person name="Kim S."/>
        </authorList>
    </citation>
    <scope>NUCLEOTIDE SEQUENCE</scope>
    <source>
        <strain evidence="1">KCTC 32296</strain>
    </source>
</reference>
<evidence type="ECO:0000313" key="1">
    <source>
        <dbReference type="EMBL" id="GGZ29563.1"/>
    </source>
</evidence>
<proteinExistence type="predicted"/>
<protein>
    <submittedName>
        <fullName evidence="1">Uncharacterized protein</fullName>
    </submittedName>
</protein>
<name>A0A918Q0M2_9CAUL</name>
<sequence>MTVTVDQFLNAALDRETDAQTATRACRTYFDLVRDHAFFQRTLTQRERARGDMAAEDEAWLKARAALAQVEVNLREIEQAYGLPPSV</sequence>
<dbReference type="EMBL" id="BMZB01000001">
    <property type="protein sequence ID" value="GGZ29563.1"/>
    <property type="molecule type" value="Genomic_DNA"/>
</dbReference>
<dbReference type="AlphaFoldDB" id="A0A918Q0M2"/>
<comment type="caution">
    <text evidence="1">The sequence shown here is derived from an EMBL/GenBank/DDBJ whole genome shotgun (WGS) entry which is preliminary data.</text>
</comment>
<gene>
    <name evidence="1" type="ORF">GCM10011273_14520</name>
</gene>
<dbReference type="Proteomes" id="UP000662572">
    <property type="component" value="Unassembled WGS sequence"/>
</dbReference>
<accession>A0A918Q0M2</accession>
<organism evidence="1 2">
    <name type="scientific">Asticcacaulis endophyticus</name>
    <dbReference type="NCBI Taxonomy" id="1395890"/>
    <lineage>
        <taxon>Bacteria</taxon>
        <taxon>Pseudomonadati</taxon>
        <taxon>Pseudomonadota</taxon>
        <taxon>Alphaproteobacteria</taxon>
        <taxon>Caulobacterales</taxon>
        <taxon>Caulobacteraceae</taxon>
        <taxon>Asticcacaulis</taxon>
    </lineage>
</organism>
<dbReference type="RefSeq" id="WP_189485704.1">
    <property type="nucleotide sequence ID" value="NZ_BMZB01000001.1"/>
</dbReference>